<proteinExistence type="predicted"/>
<protein>
    <submittedName>
        <fullName evidence="1">Uncharacterized protein</fullName>
    </submittedName>
</protein>
<dbReference type="Proteomes" id="UP000001940">
    <property type="component" value="Chromosome I"/>
</dbReference>
<name>A0A2K5ATP1_CAEEL</name>
<accession>A0A2K5ATP1</accession>
<evidence type="ECO:0000313" key="3">
    <source>
        <dbReference type="WormBase" id="W02D3.13b"/>
    </source>
</evidence>
<evidence type="ECO:0000313" key="1">
    <source>
        <dbReference type="EMBL" id="SPC47137.2"/>
    </source>
</evidence>
<gene>
    <name evidence="1" type="ORF">CELE_W02D3.13</name>
    <name evidence="1 3" type="ORF">W02D3.13</name>
</gene>
<organism evidence="1 2">
    <name type="scientific">Caenorhabditis elegans</name>
    <dbReference type="NCBI Taxonomy" id="6239"/>
    <lineage>
        <taxon>Eukaryota</taxon>
        <taxon>Metazoa</taxon>
        <taxon>Ecdysozoa</taxon>
        <taxon>Nematoda</taxon>
        <taxon>Chromadorea</taxon>
        <taxon>Rhabditida</taxon>
        <taxon>Rhabditina</taxon>
        <taxon>Rhabditomorpha</taxon>
        <taxon>Rhabditoidea</taxon>
        <taxon>Rhabditidae</taxon>
        <taxon>Peloderinae</taxon>
        <taxon>Caenorhabditis</taxon>
    </lineage>
</organism>
<keyword evidence="2" id="KW-1185">Reference proteome</keyword>
<reference evidence="1 2" key="1">
    <citation type="journal article" date="1998" name="Science">
        <title>Genome sequence of the nematode C. elegans: a platform for investigating biology.</title>
        <authorList>
            <consortium name="The C. elegans sequencing consortium"/>
            <person name="Sulson J.E."/>
            <person name="Waterston R."/>
        </authorList>
    </citation>
    <scope>NUCLEOTIDE SEQUENCE [LARGE SCALE GENOMIC DNA]</scope>
    <source>
        <strain evidence="1 2">Bristol N2</strain>
    </source>
</reference>
<dbReference type="WormBase" id="W02D3.13b">
    <property type="protein sequence ID" value="CE52599"/>
    <property type="gene ID" value="WBGene00303103"/>
</dbReference>
<sequence length="10" mass="1200">MLKIRIVAKQ</sequence>
<dbReference type="AGR" id="WB:WBGene00303103"/>
<dbReference type="EMBL" id="BX284601">
    <property type="protein sequence ID" value="SPC47137.2"/>
    <property type="molecule type" value="Genomic_DNA"/>
</dbReference>
<evidence type="ECO:0000313" key="2">
    <source>
        <dbReference type="Proteomes" id="UP000001940"/>
    </source>
</evidence>